<dbReference type="EMBL" id="BMSV01000004">
    <property type="protein sequence ID" value="GGQ06383.1"/>
    <property type="molecule type" value="Genomic_DNA"/>
</dbReference>
<feature type="region of interest" description="Disordered" evidence="1">
    <location>
        <begin position="1"/>
        <end position="54"/>
    </location>
</feature>
<evidence type="ECO:0000313" key="3">
    <source>
        <dbReference type="Proteomes" id="UP000654123"/>
    </source>
</evidence>
<evidence type="ECO:0000313" key="2">
    <source>
        <dbReference type="EMBL" id="GGQ06383.1"/>
    </source>
</evidence>
<accession>A0A918AZG5</accession>
<comment type="caution">
    <text evidence="2">The sequence shown here is derived from an EMBL/GenBank/DDBJ whole genome shotgun (WGS) entry which is preliminary data.</text>
</comment>
<evidence type="ECO:0000256" key="1">
    <source>
        <dbReference type="SAM" id="MobiDB-lite"/>
    </source>
</evidence>
<dbReference type="Proteomes" id="UP000654123">
    <property type="component" value="Unassembled WGS sequence"/>
</dbReference>
<name>A0A918AZG5_9ACTN</name>
<proteinExistence type="predicted"/>
<organism evidence="2 3">
    <name type="scientific">Streptomyces roseolilacinus</name>
    <dbReference type="NCBI Taxonomy" id="66904"/>
    <lineage>
        <taxon>Bacteria</taxon>
        <taxon>Bacillati</taxon>
        <taxon>Actinomycetota</taxon>
        <taxon>Actinomycetes</taxon>
        <taxon>Kitasatosporales</taxon>
        <taxon>Streptomycetaceae</taxon>
        <taxon>Streptomyces</taxon>
    </lineage>
</organism>
<sequence length="108" mass="11441">MSSSVEGHGRVAAEPPSRRSPRLTGAGAAPAAPSATDSARKLNAQPQHSLSDKAAEVRREFAVLLGEFRRTPVLVPLTTGGGLCRRVRRPSRGPCRTGGYARTLCVHK</sequence>
<keyword evidence="3" id="KW-1185">Reference proteome</keyword>
<reference evidence="2" key="1">
    <citation type="journal article" date="2014" name="Int. J. Syst. Evol. Microbiol.">
        <title>Complete genome sequence of Corynebacterium casei LMG S-19264T (=DSM 44701T), isolated from a smear-ripened cheese.</title>
        <authorList>
            <consortium name="US DOE Joint Genome Institute (JGI-PGF)"/>
            <person name="Walter F."/>
            <person name="Albersmeier A."/>
            <person name="Kalinowski J."/>
            <person name="Ruckert C."/>
        </authorList>
    </citation>
    <scope>NUCLEOTIDE SEQUENCE</scope>
    <source>
        <strain evidence="2">JCM 4335</strain>
    </source>
</reference>
<reference evidence="2" key="2">
    <citation type="submission" date="2020-09" db="EMBL/GenBank/DDBJ databases">
        <authorList>
            <person name="Sun Q."/>
            <person name="Ohkuma M."/>
        </authorList>
    </citation>
    <scope>NUCLEOTIDE SEQUENCE</scope>
    <source>
        <strain evidence="2">JCM 4335</strain>
    </source>
</reference>
<gene>
    <name evidence="2" type="ORF">GCM10010249_26260</name>
</gene>
<protein>
    <submittedName>
        <fullName evidence="2">Uncharacterized protein</fullName>
    </submittedName>
</protein>
<feature type="compositionally biased region" description="Low complexity" evidence="1">
    <location>
        <begin position="24"/>
        <end position="37"/>
    </location>
</feature>
<dbReference type="AlphaFoldDB" id="A0A918AZG5"/>